<dbReference type="InParanoid" id="E2B4P0"/>
<proteinExistence type="predicted"/>
<organism evidence="2">
    <name type="scientific">Harpegnathos saltator</name>
    <name type="common">Jerdon's jumping ant</name>
    <dbReference type="NCBI Taxonomy" id="610380"/>
    <lineage>
        <taxon>Eukaryota</taxon>
        <taxon>Metazoa</taxon>
        <taxon>Ecdysozoa</taxon>
        <taxon>Arthropoda</taxon>
        <taxon>Hexapoda</taxon>
        <taxon>Insecta</taxon>
        <taxon>Pterygota</taxon>
        <taxon>Neoptera</taxon>
        <taxon>Endopterygota</taxon>
        <taxon>Hymenoptera</taxon>
        <taxon>Apocrita</taxon>
        <taxon>Aculeata</taxon>
        <taxon>Formicoidea</taxon>
        <taxon>Formicidae</taxon>
        <taxon>Ponerinae</taxon>
        <taxon>Ponerini</taxon>
        <taxon>Harpegnathos</taxon>
    </lineage>
</organism>
<evidence type="ECO:0000313" key="1">
    <source>
        <dbReference type="EMBL" id="EFN89321.1"/>
    </source>
</evidence>
<gene>
    <name evidence="1" type="ORF">EAI_07640</name>
</gene>
<accession>E2B4P0</accession>
<dbReference type="Proteomes" id="UP000008237">
    <property type="component" value="Unassembled WGS sequence"/>
</dbReference>
<evidence type="ECO:0000313" key="2">
    <source>
        <dbReference type="Proteomes" id="UP000008237"/>
    </source>
</evidence>
<dbReference type="AlphaFoldDB" id="E2B4P0"/>
<reference evidence="1 2" key="1">
    <citation type="journal article" date="2010" name="Science">
        <title>Genomic comparison of the ants Camponotus floridanus and Harpegnathos saltator.</title>
        <authorList>
            <person name="Bonasio R."/>
            <person name="Zhang G."/>
            <person name="Ye C."/>
            <person name="Mutti N.S."/>
            <person name="Fang X."/>
            <person name="Qin N."/>
            <person name="Donahue G."/>
            <person name="Yang P."/>
            <person name="Li Q."/>
            <person name="Li C."/>
            <person name="Zhang P."/>
            <person name="Huang Z."/>
            <person name="Berger S.L."/>
            <person name="Reinberg D."/>
            <person name="Wang J."/>
            <person name="Liebig J."/>
        </authorList>
    </citation>
    <scope>NUCLEOTIDE SEQUENCE [LARGE SCALE GENOMIC DNA]</scope>
    <source>
        <strain evidence="1 2">R22 G/1</strain>
    </source>
</reference>
<protein>
    <submittedName>
        <fullName evidence="1">Uncharacterized protein</fullName>
    </submittedName>
</protein>
<name>E2B4P0_HARSA</name>
<sequence>MGLVEREAEMQELNASRPGRSRDLFGVQLEAIFLGFDRDAF</sequence>
<keyword evidence="2" id="KW-1185">Reference proteome</keyword>
<dbReference type="EMBL" id="GL445584">
    <property type="protein sequence ID" value="EFN89321.1"/>
    <property type="molecule type" value="Genomic_DNA"/>
</dbReference>